<keyword evidence="2" id="KW-1185">Reference proteome</keyword>
<protein>
    <submittedName>
        <fullName evidence="1">Uncharacterized protein</fullName>
    </submittedName>
</protein>
<dbReference type="EMBL" id="CM041543">
    <property type="protein sequence ID" value="KAI3364142.1"/>
    <property type="molecule type" value="Genomic_DNA"/>
</dbReference>
<dbReference type="Proteomes" id="UP000831701">
    <property type="component" value="Chromosome 13"/>
</dbReference>
<accession>A0ACB8W8G8</accession>
<evidence type="ECO:0000313" key="1">
    <source>
        <dbReference type="EMBL" id="KAI3364142.1"/>
    </source>
</evidence>
<gene>
    <name evidence="1" type="ORF">L3Q82_010959</name>
</gene>
<proteinExistence type="predicted"/>
<name>A0ACB8W8G8_9TELE</name>
<evidence type="ECO:0000313" key="2">
    <source>
        <dbReference type="Proteomes" id="UP000831701"/>
    </source>
</evidence>
<reference evidence="1" key="1">
    <citation type="submission" date="2022-04" db="EMBL/GenBank/DDBJ databases">
        <title>Jade perch genome.</title>
        <authorList>
            <person name="Chao B."/>
        </authorList>
    </citation>
    <scope>NUCLEOTIDE SEQUENCE</scope>
    <source>
        <strain evidence="1">CB-2022</strain>
    </source>
</reference>
<sequence length="1832" mass="203453">MESTHSTVRLHNPISERSCVSPSLSHCRGPVPPFKAPLKHQRGRTSNCTEEEGPAETVKLGQADKFGLLDLKESLKALDASSEIHWLTELLPFCLECQTFMTMGNQQGTKSKASFQGYAERREKLTKSPRIQIPRKRRRRADGLVCTGALQHNLKMTPGTLQAPLKVRKLTKLQKTSSPAFEEWDLEEDKPITCTPAARRKRVVAKEQVSSFEEGSQQELKPAWRVKLPDRSSANFSFSRNGPLSPTKDLSVKEERALPDSDTDLSEYDNDMYSMFTSTTSLELTRKTEDSTRISKAARGTGEEKKSESVEEKSPQWSYEVTGKKAAAQRVMGKIEEVEGIIHRVSLTSSDWIREGSDGRDEAQFASDGGVDEKRRSAGFGSPSETQKKVCDGDRPLLAEELQALSEALSQSLRQVLRMEGVKAEGESLTKSKKTTCPPNVLGSARRPLNLLSYPYHSTSTVQDTSSSPSLSAGGETSPVPSPSLSEVLDASPRASSSFEGMSPILSPLFTPSLSSKRSLPLSWMDQREDNVSERHGGWISSVGDRGCGSATAVSGGTGSNQKKSRKSDQAQTYRCTSEKEASRDNLLSSDEALQRQEIIWQQEVEESLSLCRSLSHPSRPKHIDFLRITAPEDDITDTPTPTPLPPELRQMEEQRAILKFFRTLSKEQNEDMMQGDTELSFELKKNGDMSFEEALENSRDSFSYVILPHEGEKMTLNTVGPLTRRQTGSDSGMTEEERNRANHSMAIKAENGSERHTIVTNQEQTPDEYCDKVSGLSNESCHTPQGDCASLQAKCQHISADCTNTDYDCVAPIRMVQDGAEEANQRVIKEYESVQDFVTSTSGSDEGLDHEESANDRSSKTECVVVTRTGSGVEEHVGPIVTPEFGQTGGSSCFENGEEEEGTGAEDDSDIEEEKRDEFPDFSSHLRHPHSPKDTSPNISISSAGVANNPPPGSTLTRATFSPGSPTDKQIQLPALFSGLRIKPSSQGARRDLFPEKQGDAKVQGRFLNQISQFLTREKRAEEKDGKEETEAEEEWDDTREKEESEEEGDKNEPKTEEDAEVSYEPAKPSVSSAEAAFDAFKAFFTPKPLKRDPPEKVDLEAVKKKIRADKDVLRALFERSTNKTPGRKDSRDGKSEASTPGDGEERTPGRLQAVWPPLKEEKVGLKYTEAEHQAALLQLKRECKEELEKLQEEYGQELSRLRVENEDNVARLEFTLAELQDKLSQVGSRPRGELKDVAVSTGDDFLHKSFRTVCIQTDRETFIKTPEDGEGTERASTSPQQQRLNPKKLDVASISLGLAGQSDNTLSSSSSHDHPPPPGATIPPSEQPSGPSETTSPNKTDNLPAPIPPPPPPPPNYMQPSNGSPPPPPPPPPPSTPGLAPPPPPPPGGGLMVEKPPRKPAVEPSRPMRPLYWTRIQIQDNNNNTLWNVLEEPAIINTSEFEDLFSKTTTQTKRKPLSEAYEKKAKAKKIIKLLDGKRSQAVGILISSLHLEMKDIQQAILTVDHSVVDLETIEALFENRAQPEELEKIKKHYEMSEEEEVKLLDKPEQFLYELSQIPNFAGRAHCIIFQSAFIDGIASIQRKLSTVSTVCEALLDSEGVRGVMGLVLALGNHMNGGSRVRGQADGFGLEILPKLKDVKSRDNRISLVDYVVSYYLHNVDKSAGTDKSVFPLPEPQDVFLAAQVKFDDLNRDMRQLGRDLGRCEKDIQKVCSDSPEEHLQPFKDKMEAFVLSARKEHGEASYQLMTVQKSFQDLVLYFGLKPKTGEREVTAGHFFMLWFEFCADFKVRWKRENKNISKERLKEAQLSVKRITGEKKVETRKINPNSLVIQ</sequence>
<comment type="caution">
    <text evidence="1">The sequence shown here is derived from an EMBL/GenBank/DDBJ whole genome shotgun (WGS) entry which is preliminary data.</text>
</comment>
<organism evidence="1 2">
    <name type="scientific">Scortum barcoo</name>
    <name type="common">barcoo grunter</name>
    <dbReference type="NCBI Taxonomy" id="214431"/>
    <lineage>
        <taxon>Eukaryota</taxon>
        <taxon>Metazoa</taxon>
        <taxon>Chordata</taxon>
        <taxon>Craniata</taxon>
        <taxon>Vertebrata</taxon>
        <taxon>Euteleostomi</taxon>
        <taxon>Actinopterygii</taxon>
        <taxon>Neopterygii</taxon>
        <taxon>Teleostei</taxon>
        <taxon>Neoteleostei</taxon>
        <taxon>Acanthomorphata</taxon>
        <taxon>Eupercaria</taxon>
        <taxon>Centrarchiformes</taxon>
        <taxon>Terapontoidei</taxon>
        <taxon>Terapontidae</taxon>
        <taxon>Scortum</taxon>
    </lineage>
</organism>